<feature type="compositionally biased region" description="Pro residues" evidence="1">
    <location>
        <begin position="194"/>
        <end position="219"/>
    </location>
</feature>
<reference evidence="2 3" key="1">
    <citation type="submission" date="2024-07" db="EMBL/GenBank/DDBJ databases">
        <title>Section-level genome sequencing and comparative genomics of Aspergillus sections Usti and Cavernicolus.</title>
        <authorList>
            <consortium name="Lawrence Berkeley National Laboratory"/>
            <person name="Nybo J.L."/>
            <person name="Vesth T.C."/>
            <person name="Theobald S."/>
            <person name="Frisvad J.C."/>
            <person name="Larsen T.O."/>
            <person name="Kjaerboelling I."/>
            <person name="Rothschild-Mancinelli K."/>
            <person name="Lyhne E.K."/>
            <person name="Kogle M.E."/>
            <person name="Barry K."/>
            <person name="Clum A."/>
            <person name="Na H."/>
            <person name="Ledsgaard L."/>
            <person name="Lin J."/>
            <person name="Lipzen A."/>
            <person name="Kuo A."/>
            <person name="Riley R."/>
            <person name="Mondo S."/>
            <person name="Labutti K."/>
            <person name="Haridas S."/>
            <person name="Pangalinan J."/>
            <person name="Salamov A.A."/>
            <person name="Simmons B.A."/>
            <person name="Magnuson J.K."/>
            <person name="Chen J."/>
            <person name="Drula E."/>
            <person name="Henrissat B."/>
            <person name="Wiebenga A."/>
            <person name="Lubbers R.J."/>
            <person name="Gomes A.C."/>
            <person name="Makela M.R."/>
            <person name="Stajich J."/>
            <person name="Grigoriev I.V."/>
            <person name="Mortensen U.H."/>
            <person name="De Vries R.P."/>
            <person name="Baker S.E."/>
            <person name="Andersen M.R."/>
        </authorList>
    </citation>
    <scope>NUCLEOTIDE SEQUENCE [LARGE SCALE GENOMIC DNA]</scope>
    <source>
        <strain evidence="2 3">CBS 123904</strain>
    </source>
</reference>
<accession>A0ABR4J693</accession>
<sequence length="219" mass="22391">MARDCPDRQRGSDWRNNQGGLGGRRAIGAGDAVDREMEQLMQELSGGGPGPDGQPRRIEAGPDQGYDDRDMKPWQRPPPPGDVAPWQQRGPRDSRRDEYAPRDHGSAAPWASQGRGGADYGYGASGGYGAPGAAAPWQQQAASAAPGQATYGYGGYPSYPPPAPGMGAPGAPPGLGAPPPPPGISSMYYGAGASPPPPPPGEGPPPPPPSDQPPPPPPA</sequence>
<comment type="caution">
    <text evidence="2">The sequence shown here is derived from an EMBL/GenBank/DDBJ whole genome shotgun (WGS) entry which is preliminary data.</text>
</comment>
<feature type="compositionally biased region" description="Basic and acidic residues" evidence="1">
    <location>
        <begin position="90"/>
        <end position="105"/>
    </location>
</feature>
<evidence type="ECO:0000313" key="3">
    <source>
        <dbReference type="Proteomes" id="UP001610446"/>
    </source>
</evidence>
<organism evidence="2 3">
    <name type="scientific">Aspergillus pseudoustus</name>
    <dbReference type="NCBI Taxonomy" id="1810923"/>
    <lineage>
        <taxon>Eukaryota</taxon>
        <taxon>Fungi</taxon>
        <taxon>Dikarya</taxon>
        <taxon>Ascomycota</taxon>
        <taxon>Pezizomycotina</taxon>
        <taxon>Eurotiomycetes</taxon>
        <taxon>Eurotiomycetidae</taxon>
        <taxon>Eurotiales</taxon>
        <taxon>Aspergillaceae</taxon>
        <taxon>Aspergillus</taxon>
        <taxon>Aspergillus subgen. Nidulantes</taxon>
    </lineage>
</organism>
<feature type="compositionally biased region" description="Low complexity" evidence="1">
    <location>
        <begin position="131"/>
        <end position="151"/>
    </location>
</feature>
<name>A0ABR4J693_9EURO</name>
<proteinExistence type="predicted"/>
<feature type="compositionally biased region" description="Basic and acidic residues" evidence="1">
    <location>
        <begin position="54"/>
        <end position="73"/>
    </location>
</feature>
<protein>
    <submittedName>
        <fullName evidence="2">Uncharacterized protein</fullName>
    </submittedName>
</protein>
<gene>
    <name evidence="2" type="ORF">BJY01DRAFT_75787</name>
</gene>
<keyword evidence="3" id="KW-1185">Reference proteome</keyword>
<feature type="compositionally biased region" description="Pro residues" evidence="1">
    <location>
        <begin position="158"/>
        <end position="183"/>
    </location>
</feature>
<feature type="region of interest" description="Disordered" evidence="1">
    <location>
        <begin position="1"/>
        <end position="219"/>
    </location>
</feature>
<evidence type="ECO:0000313" key="2">
    <source>
        <dbReference type="EMBL" id="KAL2835546.1"/>
    </source>
</evidence>
<dbReference type="EMBL" id="JBFXLU010000201">
    <property type="protein sequence ID" value="KAL2835546.1"/>
    <property type="molecule type" value="Genomic_DNA"/>
</dbReference>
<feature type="compositionally biased region" description="Gly residues" evidence="1">
    <location>
        <begin position="114"/>
        <end position="130"/>
    </location>
</feature>
<dbReference type="Proteomes" id="UP001610446">
    <property type="component" value="Unassembled WGS sequence"/>
</dbReference>
<feature type="compositionally biased region" description="Basic and acidic residues" evidence="1">
    <location>
        <begin position="1"/>
        <end position="13"/>
    </location>
</feature>
<evidence type="ECO:0000256" key="1">
    <source>
        <dbReference type="SAM" id="MobiDB-lite"/>
    </source>
</evidence>